<dbReference type="Proteomes" id="UP000236023">
    <property type="component" value="Unassembled WGS sequence"/>
</dbReference>
<sequence length="76" mass="8174">MDIPSGKDANVKDIVSGRAAIVWADGYSFREVEILCAEPVEVEEHASVLPLAEKVLTEARLATFLLGPLLVDLPQG</sequence>
<reference evidence="1 2" key="1">
    <citation type="submission" date="2018-01" db="EMBL/GenBank/DDBJ databases">
        <title>Denitrification phenotypes of diverse strains of Pseudomonas stutzeri.</title>
        <authorList>
            <person name="Milligan D.A."/>
            <person name="Bergaust L."/>
            <person name="Bakken L.R."/>
            <person name="Frostegard A."/>
        </authorList>
    </citation>
    <scope>NUCLEOTIDE SEQUENCE [LARGE SCALE GENOMIC DNA]</scope>
    <source>
        <strain evidence="1 2">24a75</strain>
    </source>
</reference>
<organism evidence="1 2">
    <name type="scientific">Stutzerimonas stutzeri</name>
    <name type="common">Pseudomonas stutzeri</name>
    <dbReference type="NCBI Taxonomy" id="316"/>
    <lineage>
        <taxon>Bacteria</taxon>
        <taxon>Pseudomonadati</taxon>
        <taxon>Pseudomonadota</taxon>
        <taxon>Gammaproteobacteria</taxon>
        <taxon>Pseudomonadales</taxon>
        <taxon>Pseudomonadaceae</taxon>
        <taxon>Stutzerimonas</taxon>
    </lineage>
</organism>
<dbReference type="EMBL" id="POUT01000009">
    <property type="protein sequence ID" value="PNG07264.1"/>
    <property type="molecule type" value="Genomic_DNA"/>
</dbReference>
<proteinExistence type="predicted"/>
<evidence type="ECO:0000313" key="1">
    <source>
        <dbReference type="EMBL" id="PNG07264.1"/>
    </source>
</evidence>
<accession>A0A2N8SXQ6</accession>
<dbReference type="AlphaFoldDB" id="A0A2N8SXQ6"/>
<protein>
    <submittedName>
        <fullName evidence="1">Uncharacterized protein</fullName>
    </submittedName>
</protein>
<gene>
    <name evidence="1" type="ORF">CXK94_15710</name>
</gene>
<evidence type="ECO:0000313" key="2">
    <source>
        <dbReference type="Proteomes" id="UP000236023"/>
    </source>
</evidence>
<comment type="caution">
    <text evidence="1">The sequence shown here is derived from an EMBL/GenBank/DDBJ whole genome shotgun (WGS) entry which is preliminary data.</text>
</comment>
<name>A0A2N8SXQ6_STUST</name>